<evidence type="ECO:0000313" key="1">
    <source>
        <dbReference type="EMBL" id="PWK28050.1"/>
    </source>
</evidence>
<accession>A0A316EH12</accession>
<organism evidence="1 2">
    <name type="scientific">Actinoplanes xinjiangensis</name>
    <dbReference type="NCBI Taxonomy" id="512350"/>
    <lineage>
        <taxon>Bacteria</taxon>
        <taxon>Bacillati</taxon>
        <taxon>Actinomycetota</taxon>
        <taxon>Actinomycetes</taxon>
        <taxon>Micromonosporales</taxon>
        <taxon>Micromonosporaceae</taxon>
        <taxon>Actinoplanes</taxon>
    </lineage>
</organism>
<sequence length="50" mass="5585">MPHPTWTHGVLIHRVVSYAVFGRAPQERFPAMNGHDIRQAARAELDGYGA</sequence>
<proteinExistence type="predicted"/>
<comment type="caution">
    <text evidence="1">The sequence shown here is derived from an EMBL/GenBank/DDBJ whole genome shotgun (WGS) entry which is preliminary data.</text>
</comment>
<protein>
    <submittedName>
        <fullName evidence="1">Uncharacterized protein</fullName>
    </submittedName>
</protein>
<keyword evidence="2" id="KW-1185">Reference proteome</keyword>
<gene>
    <name evidence="1" type="ORF">BC793_15124</name>
</gene>
<dbReference type="EMBL" id="QGGR01000051">
    <property type="protein sequence ID" value="PWK28050.1"/>
    <property type="molecule type" value="Genomic_DNA"/>
</dbReference>
<dbReference type="Proteomes" id="UP000245697">
    <property type="component" value="Unassembled WGS sequence"/>
</dbReference>
<reference evidence="1 2" key="1">
    <citation type="submission" date="2018-05" db="EMBL/GenBank/DDBJ databases">
        <title>Genomic Encyclopedia of Archaeal and Bacterial Type Strains, Phase II (KMG-II): from individual species to whole genera.</title>
        <authorList>
            <person name="Goeker M."/>
        </authorList>
    </citation>
    <scope>NUCLEOTIDE SEQUENCE [LARGE SCALE GENOMIC DNA]</scope>
    <source>
        <strain evidence="1 2">DSM 45184</strain>
    </source>
</reference>
<dbReference type="AlphaFoldDB" id="A0A316EH12"/>
<name>A0A316EH12_9ACTN</name>
<evidence type="ECO:0000313" key="2">
    <source>
        <dbReference type="Proteomes" id="UP000245697"/>
    </source>
</evidence>